<dbReference type="Gene3D" id="3.90.20.20">
    <property type="match status" value="1"/>
</dbReference>
<dbReference type="PROSITE" id="PS01071">
    <property type="entry name" value="GRPE"/>
    <property type="match status" value="1"/>
</dbReference>
<dbReference type="GO" id="GO:0051087">
    <property type="term" value="F:protein-folding chaperone binding"/>
    <property type="evidence" value="ECO:0007669"/>
    <property type="project" value="InterPro"/>
</dbReference>
<dbReference type="SUPFAM" id="SSF58014">
    <property type="entry name" value="Coiled-coil domain of nucleotide exchange factor GrpE"/>
    <property type="match status" value="1"/>
</dbReference>
<dbReference type="GO" id="GO:0006457">
    <property type="term" value="P:protein folding"/>
    <property type="evidence" value="ECO:0007669"/>
    <property type="project" value="InterPro"/>
</dbReference>
<proteinExistence type="inferred from homology"/>
<evidence type="ECO:0000256" key="4">
    <source>
        <dbReference type="ARBA" id="ARBA00022490"/>
    </source>
</evidence>
<dbReference type="CDD" id="cd00446">
    <property type="entry name" value="GrpE"/>
    <property type="match status" value="1"/>
</dbReference>
<evidence type="ECO:0000256" key="9">
    <source>
        <dbReference type="SAM" id="Coils"/>
    </source>
</evidence>
<dbReference type="GO" id="GO:0005759">
    <property type="term" value="C:mitochondrial matrix"/>
    <property type="evidence" value="ECO:0007669"/>
    <property type="project" value="UniProtKB-SubCell"/>
</dbReference>
<feature type="chain" id="PRO_5032659111" description="GrpE protein homolog" evidence="10">
    <location>
        <begin position="26"/>
        <end position="242"/>
    </location>
</feature>
<comment type="function">
    <text evidence="7">Essential component of the PAM complex, a complex required for the translocation of transit peptide-containing proteins from the inner membrane into the mitochondrial matrix in an ATP-dependent manner.</text>
</comment>
<keyword evidence="12" id="KW-1185">Reference proteome</keyword>
<dbReference type="Gene3D" id="2.30.22.10">
    <property type="entry name" value="Head domain of nucleotide exchange factor GrpE"/>
    <property type="match status" value="1"/>
</dbReference>
<accession>A0A835ZCF7</accession>
<evidence type="ECO:0000313" key="12">
    <source>
        <dbReference type="Proteomes" id="UP000664859"/>
    </source>
</evidence>
<dbReference type="Proteomes" id="UP000664859">
    <property type="component" value="Unassembled WGS sequence"/>
</dbReference>
<comment type="subcellular location">
    <subcellularLocation>
        <location evidence="1">Cytoplasm</location>
    </subcellularLocation>
    <subcellularLocation>
        <location evidence="7">Mitochondrion matrix</location>
    </subcellularLocation>
</comment>
<dbReference type="PANTHER" id="PTHR21237">
    <property type="entry name" value="GRPE PROTEIN"/>
    <property type="match status" value="1"/>
</dbReference>
<evidence type="ECO:0000313" key="11">
    <source>
        <dbReference type="EMBL" id="KAG5190456.1"/>
    </source>
</evidence>
<dbReference type="GO" id="GO:0042803">
    <property type="term" value="F:protein homodimerization activity"/>
    <property type="evidence" value="ECO:0007669"/>
    <property type="project" value="InterPro"/>
</dbReference>
<dbReference type="OrthoDB" id="201635at2759"/>
<evidence type="ECO:0000256" key="3">
    <source>
        <dbReference type="ARBA" id="ARBA00011738"/>
    </source>
</evidence>
<keyword evidence="10" id="KW-0732">Signal</keyword>
<dbReference type="EMBL" id="JAFCMP010000034">
    <property type="protein sequence ID" value="KAG5190456.1"/>
    <property type="molecule type" value="Genomic_DNA"/>
</dbReference>
<comment type="similarity">
    <text evidence="2 8">Belongs to the GrpE family.</text>
</comment>
<keyword evidence="6 7" id="KW-0143">Chaperone</keyword>
<dbReference type="InterPro" id="IPR013805">
    <property type="entry name" value="GrpE_CC"/>
</dbReference>
<dbReference type="PANTHER" id="PTHR21237:SF40">
    <property type="entry name" value="CELL CYCLE AND APOPTOSIS REGULATOR PROTEIN 2"/>
    <property type="match status" value="1"/>
</dbReference>
<feature type="coiled-coil region" evidence="9">
    <location>
        <begin position="77"/>
        <end position="104"/>
    </location>
</feature>
<evidence type="ECO:0000256" key="8">
    <source>
        <dbReference type="RuleBase" id="RU004478"/>
    </source>
</evidence>
<evidence type="ECO:0000256" key="7">
    <source>
        <dbReference type="RuleBase" id="RU000640"/>
    </source>
</evidence>
<evidence type="ECO:0000256" key="5">
    <source>
        <dbReference type="ARBA" id="ARBA00023016"/>
    </source>
</evidence>
<protein>
    <recommendedName>
        <fullName evidence="7">GrpE protein homolog</fullName>
    </recommendedName>
</protein>
<dbReference type="GO" id="GO:0051082">
    <property type="term" value="F:unfolded protein binding"/>
    <property type="evidence" value="ECO:0007669"/>
    <property type="project" value="TreeGrafter"/>
</dbReference>
<evidence type="ECO:0000256" key="10">
    <source>
        <dbReference type="SAM" id="SignalP"/>
    </source>
</evidence>
<sequence>MAPTCSQRLGCAALLLALLAAGVQSFVSSTARLQTGRQSQQAVSRTQQQRHTIYAAADGGKDVDDLLESPAFLTKKVEVLKKQLAKTEEEIAAANAEADKEWEEWGPQIQRLETEFTFLKQRMLNDTMEAGNEAKVKALKAILTVNDNFERASQAIKAQTDGEKAVVAYYKGVYNAMHTVFKELGMEPVPTVGHPFDYNLHEAVMRQPSAEHEEDLVSQEFTKGFTVGGTLIRPAMVAVSSG</sequence>
<dbReference type="FunFam" id="2.30.22.10:FF:000001">
    <property type="entry name" value="Protein GrpE"/>
    <property type="match status" value="1"/>
</dbReference>
<comment type="caution">
    <text evidence="11">The sequence shown here is derived from an EMBL/GenBank/DDBJ whole genome shotgun (WGS) entry which is preliminary data.</text>
</comment>
<keyword evidence="4" id="KW-0963">Cytoplasm</keyword>
<comment type="subunit">
    <text evidence="3">Homodimer.</text>
</comment>
<dbReference type="PRINTS" id="PR00773">
    <property type="entry name" value="GRPEPROTEIN"/>
</dbReference>
<dbReference type="AlphaFoldDB" id="A0A835ZCF7"/>
<dbReference type="GO" id="GO:0000774">
    <property type="term" value="F:adenyl-nucleotide exchange factor activity"/>
    <property type="evidence" value="ECO:0007669"/>
    <property type="project" value="InterPro"/>
</dbReference>
<organism evidence="11 12">
    <name type="scientific">Tribonema minus</name>
    <dbReference type="NCBI Taxonomy" id="303371"/>
    <lineage>
        <taxon>Eukaryota</taxon>
        <taxon>Sar</taxon>
        <taxon>Stramenopiles</taxon>
        <taxon>Ochrophyta</taxon>
        <taxon>PX clade</taxon>
        <taxon>Xanthophyceae</taxon>
        <taxon>Tribonematales</taxon>
        <taxon>Tribonemataceae</taxon>
        <taxon>Tribonema</taxon>
    </lineage>
</organism>
<dbReference type="HAMAP" id="MF_01151">
    <property type="entry name" value="GrpE"/>
    <property type="match status" value="1"/>
</dbReference>
<keyword evidence="7" id="KW-0496">Mitochondrion</keyword>
<reference evidence="11" key="1">
    <citation type="submission" date="2021-02" db="EMBL/GenBank/DDBJ databases">
        <title>First Annotated Genome of the Yellow-green Alga Tribonema minus.</title>
        <authorList>
            <person name="Mahan K.M."/>
        </authorList>
    </citation>
    <scope>NUCLEOTIDE SEQUENCE</scope>
    <source>
        <strain evidence="11">UTEX B ZZ1240</strain>
    </source>
</reference>
<dbReference type="SUPFAM" id="SSF51064">
    <property type="entry name" value="Head domain of nucleotide exchange factor GrpE"/>
    <property type="match status" value="1"/>
</dbReference>
<dbReference type="InterPro" id="IPR009012">
    <property type="entry name" value="GrpE_head"/>
</dbReference>
<dbReference type="Pfam" id="PF01025">
    <property type="entry name" value="GrpE"/>
    <property type="match status" value="1"/>
</dbReference>
<evidence type="ECO:0000256" key="2">
    <source>
        <dbReference type="ARBA" id="ARBA00009054"/>
    </source>
</evidence>
<keyword evidence="9" id="KW-0175">Coiled coil</keyword>
<feature type="signal peptide" evidence="10">
    <location>
        <begin position="1"/>
        <end position="25"/>
    </location>
</feature>
<dbReference type="InterPro" id="IPR000740">
    <property type="entry name" value="GrpE"/>
</dbReference>
<keyword evidence="5 11" id="KW-0346">Stress response</keyword>
<evidence type="ECO:0000256" key="1">
    <source>
        <dbReference type="ARBA" id="ARBA00004496"/>
    </source>
</evidence>
<name>A0A835ZCF7_9STRA</name>
<evidence type="ECO:0000256" key="6">
    <source>
        <dbReference type="ARBA" id="ARBA00023186"/>
    </source>
</evidence>
<gene>
    <name evidence="11" type="ORF">JKP88DRAFT_352715</name>
</gene>